<evidence type="ECO:0000313" key="2">
    <source>
        <dbReference type="Proteomes" id="UP001249020"/>
    </source>
</evidence>
<evidence type="ECO:0000313" key="1">
    <source>
        <dbReference type="EMBL" id="MDT0584189.1"/>
    </source>
</evidence>
<gene>
    <name evidence="1" type="ORF">RM544_16700</name>
</gene>
<dbReference type="RefSeq" id="WP_311362963.1">
    <property type="nucleotide sequence ID" value="NZ_JAVRIE010000008.1"/>
</dbReference>
<dbReference type="Proteomes" id="UP001249020">
    <property type="component" value="Unassembled WGS sequence"/>
</dbReference>
<comment type="caution">
    <text evidence="1">The sequence shown here is derived from an EMBL/GenBank/DDBJ whole genome shotgun (WGS) entry which is preliminary data.</text>
</comment>
<protein>
    <submittedName>
        <fullName evidence="1">Uncharacterized protein</fullName>
    </submittedName>
</protein>
<proteinExistence type="predicted"/>
<dbReference type="AlphaFoldDB" id="A0AAW8R6T1"/>
<dbReference type="EMBL" id="JAVRIE010000008">
    <property type="protein sequence ID" value="MDT0584189.1"/>
    <property type="molecule type" value="Genomic_DNA"/>
</dbReference>
<sequence>MTTAIPTIVETLIDNIKIEQFWWDGVQIKMPFHCVYACIPNPVADEWKVINGIKVPLINVDKYTIPLWDPFHQDIHKMPNHAVVISHHKGNQFGLFAYPADHIDEPILLSWSEWLQTQSSLQ</sequence>
<organism evidence="1 2">
    <name type="scientific">Brumicola blandensis</name>
    <dbReference type="NCBI Taxonomy" id="3075611"/>
    <lineage>
        <taxon>Bacteria</taxon>
        <taxon>Pseudomonadati</taxon>
        <taxon>Pseudomonadota</taxon>
        <taxon>Gammaproteobacteria</taxon>
        <taxon>Alteromonadales</taxon>
        <taxon>Alteromonadaceae</taxon>
        <taxon>Brumicola</taxon>
    </lineage>
</organism>
<name>A0AAW8R6T1_9ALTE</name>
<accession>A0AAW8R6T1</accession>
<keyword evidence="2" id="KW-1185">Reference proteome</keyword>
<reference evidence="1 2" key="1">
    <citation type="submission" date="2023-09" db="EMBL/GenBank/DDBJ databases">
        <authorList>
            <person name="Rey-Velasco X."/>
        </authorList>
    </citation>
    <scope>NUCLEOTIDE SEQUENCE [LARGE SCALE GENOMIC DNA]</scope>
    <source>
        <strain evidence="1 2">W409</strain>
    </source>
</reference>